<comment type="caution">
    <text evidence="2">The sequence shown here is derived from an EMBL/GenBank/DDBJ whole genome shotgun (WGS) entry which is preliminary data.</text>
</comment>
<keyword evidence="1" id="KW-0732">Signal</keyword>
<keyword evidence="3" id="KW-1185">Reference proteome</keyword>
<feature type="chain" id="PRO_5030625488" description="Outer membrane beta-barrel porin/alpha-amylase" evidence="1">
    <location>
        <begin position="26"/>
        <end position="300"/>
    </location>
</feature>
<evidence type="ECO:0000313" key="3">
    <source>
        <dbReference type="Proteomes" id="UP000531251"/>
    </source>
</evidence>
<name>A0A7X6BEW5_9SPHN</name>
<feature type="signal peptide" evidence="1">
    <location>
        <begin position="1"/>
        <end position="25"/>
    </location>
</feature>
<dbReference type="Pfam" id="PF13557">
    <property type="entry name" value="Phenol_MetA_deg"/>
    <property type="match status" value="1"/>
</dbReference>
<gene>
    <name evidence="2" type="ORF">GGR89_004433</name>
</gene>
<reference evidence="2 3" key="1">
    <citation type="submission" date="2020-03" db="EMBL/GenBank/DDBJ databases">
        <title>Genomic Encyclopedia of Type Strains, Phase IV (KMG-IV): sequencing the most valuable type-strain genomes for metagenomic binning, comparative biology and taxonomic classification.</title>
        <authorList>
            <person name="Goeker M."/>
        </authorList>
    </citation>
    <scope>NUCLEOTIDE SEQUENCE [LARGE SCALE GENOMIC DNA]</scope>
    <source>
        <strain evidence="2 3">DSM 7225</strain>
    </source>
</reference>
<organism evidence="2 3">
    <name type="scientific">Sphingomonas trueperi</name>
    <dbReference type="NCBI Taxonomy" id="53317"/>
    <lineage>
        <taxon>Bacteria</taxon>
        <taxon>Pseudomonadati</taxon>
        <taxon>Pseudomonadota</taxon>
        <taxon>Alphaproteobacteria</taxon>
        <taxon>Sphingomonadales</taxon>
        <taxon>Sphingomonadaceae</taxon>
        <taxon>Sphingomonas</taxon>
    </lineage>
</organism>
<proteinExistence type="predicted"/>
<evidence type="ECO:0000313" key="2">
    <source>
        <dbReference type="EMBL" id="NJC00084.1"/>
    </source>
</evidence>
<protein>
    <recommendedName>
        <fullName evidence="4">Outer membrane beta-barrel porin/alpha-amylase</fullName>
    </recommendedName>
</protein>
<dbReference type="InterPro" id="IPR025737">
    <property type="entry name" value="FApF"/>
</dbReference>
<evidence type="ECO:0000256" key="1">
    <source>
        <dbReference type="SAM" id="SignalP"/>
    </source>
</evidence>
<sequence length="300" mass="32111">MSKHKAAFAILLAGGLIMVSEPAFAQGARDWENVPVDTNILFLYYTYSNTEASVDLSLPIEGVSVDAHVPIARYARSFGIAGRAAAVQLIVPYGFVTARLDGTNLQTHSEGLGDVNAVFVMNISGAPALTRREFAAWQPSAYLTGSIGVTAPTGAYDAGSLLNIGKNRWMLKPQVSYGKYLGRRALFAVNGNVQLFTVNDKYRGDGRLQQRALVGVDGHISHDVGNGAWLSLDAVYAHGGTTKFNGVAQDNRQQTLRLGASGSVSLDPATAINVGFTRSVAKKDYTPTTTTFSFNISRVF</sequence>
<accession>A0A7X6BEW5</accession>
<dbReference type="Proteomes" id="UP000531251">
    <property type="component" value="Unassembled WGS sequence"/>
</dbReference>
<dbReference type="AlphaFoldDB" id="A0A7X6BEW5"/>
<evidence type="ECO:0008006" key="4">
    <source>
        <dbReference type="Google" id="ProtNLM"/>
    </source>
</evidence>
<dbReference type="RefSeq" id="WP_206431287.1">
    <property type="nucleotide sequence ID" value="NZ_BAAADY010000055.1"/>
</dbReference>
<dbReference type="EMBL" id="JAATJB010000032">
    <property type="protein sequence ID" value="NJC00084.1"/>
    <property type="molecule type" value="Genomic_DNA"/>
</dbReference>